<dbReference type="InterPro" id="IPR005123">
    <property type="entry name" value="Oxoglu/Fe-dep_dioxygenase_dom"/>
</dbReference>
<evidence type="ECO:0000256" key="2">
    <source>
        <dbReference type="ARBA" id="ARBA00023004"/>
    </source>
</evidence>
<evidence type="ECO:0000259" key="3">
    <source>
        <dbReference type="PROSITE" id="PS51471"/>
    </source>
</evidence>
<evidence type="ECO:0000313" key="4">
    <source>
        <dbReference type="EMBL" id="KAI5060077.1"/>
    </source>
</evidence>
<dbReference type="AlphaFoldDB" id="A0A9D4U2D7"/>
<keyword evidence="2" id="KW-0408">Iron</keyword>
<name>A0A9D4U2D7_ADICA</name>
<dbReference type="InterPro" id="IPR027443">
    <property type="entry name" value="IPNS-like_sf"/>
</dbReference>
<dbReference type="Proteomes" id="UP000886520">
    <property type="component" value="Chromosome 24"/>
</dbReference>
<accession>A0A9D4U2D7</accession>
<keyword evidence="5" id="KW-1185">Reference proteome</keyword>
<dbReference type="OrthoDB" id="288590at2759"/>
<dbReference type="SUPFAM" id="SSF51197">
    <property type="entry name" value="Clavaminate synthase-like"/>
    <property type="match status" value="1"/>
</dbReference>
<reference evidence="4" key="1">
    <citation type="submission" date="2021-01" db="EMBL/GenBank/DDBJ databases">
        <title>Adiantum capillus-veneris genome.</title>
        <authorList>
            <person name="Fang Y."/>
            <person name="Liao Q."/>
        </authorList>
    </citation>
    <scope>NUCLEOTIDE SEQUENCE</scope>
    <source>
        <strain evidence="4">H3</strain>
        <tissue evidence="4">Leaf</tissue>
    </source>
</reference>
<gene>
    <name evidence="4" type="ORF">GOP47_0024497</name>
</gene>
<keyword evidence="1" id="KW-0479">Metal-binding</keyword>
<proteinExistence type="predicted"/>
<protein>
    <recommendedName>
        <fullName evidence="3">Fe2OG dioxygenase domain-containing protein</fullName>
    </recommendedName>
</protein>
<comment type="caution">
    <text evidence="4">The sequence shown here is derived from an EMBL/GenBank/DDBJ whole genome shotgun (WGS) entry which is preliminary data.</text>
</comment>
<dbReference type="InterPro" id="IPR050295">
    <property type="entry name" value="Plant_2OG-oxidoreductases"/>
</dbReference>
<dbReference type="PANTHER" id="PTHR47991">
    <property type="entry name" value="OXOGLUTARATE/IRON-DEPENDENT DIOXYGENASE"/>
    <property type="match status" value="1"/>
</dbReference>
<dbReference type="Pfam" id="PF03171">
    <property type="entry name" value="2OG-FeII_Oxy"/>
    <property type="match status" value="1"/>
</dbReference>
<evidence type="ECO:0000313" key="5">
    <source>
        <dbReference type="Proteomes" id="UP000886520"/>
    </source>
</evidence>
<feature type="domain" description="Fe2OG dioxygenase" evidence="3">
    <location>
        <begin position="25"/>
        <end position="126"/>
    </location>
</feature>
<dbReference type="PROSITE" id="PS51471">
    <property type="entry name" value="FE2OG_OXY"/>
    <property type="match status" value="1"/>
</dbReference>
<sequence>MKMLRRMSQSLGLCVTQLEEIVGEMQQTILMNHYPPCPQPEMAAGIDDHTDIGAISCLWQYHDVIGLYVLQEGEWIRVTPLPGALTIIVGDQVQIASNGIYKSPIHRAVLNATKHRVSMVSFYYQLKPEQVVAPAEGLVDDQLHPRLYQPTRFCDHEIASKGPYSMSMDGRESSHG</sequence>
<dbReference type="Gene3D" id="2.60.120.330">
    <property type="entry name" value="B-lactam Antibiotic, Isopenicillin N Synthase, Chain"/>
    <property type="match status" value="1"/>
</dbReference>
<dbReference type="InterPro" id="IPR044861">
    <property type="entry name" value="IPNS-like_FE2OG_OXY"/>
</dbReference>
<dbReference type="EMBL" id="JABFUD020000024">
    <property type="protein sequence ID" value="KAI5060077.1"/>
    <property type="molecule type" value="Genomic_DNA"/>
</dbReference>
<evidence type="ECO:0000256" key="1">
    <source>
        <dbReference type="ARBA" id="ARBA00022723"/>
    </source>
</evidence>
<dbReference type="GO" id="GO:0046872">
    <property type="term" value="F:metal ion binding"/>
    <property type="evidence" value="ECO:0007669"/>
    <property type="project" value="UniProtKB-KW"/>
</dbReference>
<organism evidence="4 5">
    <name type="scientific">Adiantum capillus-veneris</name>
    <name type="common">Maidenhair fern</name>
    <dbReference type="NCBI Taxonomy" id="13818"/>
    <lineage>
        <taxon>Eukaryota</taxon>
        <taxon>Viridiplantae</taxon>
        <taxon>Streptophyta</taxon>
        <taxon>Embryophyta</taxon>
        <taxon>Tracheophyta</taxon>
        <taxon>Polypodiopsida</taxon>
        <taxon>Polypodiidae</taxon>
        <taxon>Polypodiales</taxon>
        <taxon>Pteridineae</taxon>
        <taxon>Pteridaceae</taxon>
        <taxon>Vittarioideae</taxon>
        <taxon>Adiantum</taxon>
    </lineage>
</organism>